<evidence type="ECO:0000256" key="2">
    <source>
        <dbReference type="SAM" id="Coils"/>
    </source>
</evidence>
<dbReference type="PROSITE" id="PS50005">
    <property type="entry name" value="TPR"/>
    <property type="match status" value="1"/>
</dbReference>
<keyword evidence="3" id="KW-0472">Membrane</keyword>
<keyword evidence="6" id="KW-1185">Reference proteome</keyword>
<dbReference type="InterPro" id="IPR019734">
    <property type="entry name" value="TPR_rpt"/>
</dbReference>
<feature type="transmembrane region" description="Helical" evidence="3">
    <location>
        <begin position="849"/>
        <end position="868"/>
    </location>
</feature>
<evidence type="ECO:0000313" key="5">
    <source>
        <dbReference type="EMBL" id="GAA3509040.1"/>
    </source>
</evidence>
<evidence type="ECO:0000256" key="3">
    <source>
        <dbReference type="SAM" id="Phobius"/>
    </source>
</evidence>
<dbReference type="Pfam" id="PF12770">
    <property type="entry name" value="CHAT"/>
    <property type="match status" value="1"/>
</dbReference>
<reference evidence="6" key="1">
    <citation type="journal article" date="2019" name="Int. J. Syst. Evol. Microbiol.">
        <title>The Global Catalogue of Microorganisms (GCM) 10K type strain sequencing project: providing services to taxonomists for standard genome sequencing and annotation.</title>
        <authorList>
            <consortium name="The Broad Institute Genomics Platform"/>
            <consortium name="The Broad Institute Genome Sequencing Center for Infectious Disease"/>
            <person name="Wu L."/>
            <person name="Ma J."/>
        </authorList>
    </citation>
    <scope>NUCLEOTIDE SEQUENCE [LARGE SCALE GENOMIC DNA]</scope>
    <source>
        <strain evidence="6">JCM 17106</strain>
    </source>
</reference>
<dbReference type="EMBL" id="BAABCW010000007">
    <property type="protein sequence ID" value="GAA3509040.1"/>
    <property type="molecule type" value="Genomic_DNA"/>
</dbReference>
<comment type="caution">
    <text evidence="5">The sequence shown here is derived from an EMBL/GenBank/DDBJ whole genome shotgun (WGS) entry which is preliminary data.</text>
</comment>
<evidence type="ECO:0000256" key="1">
    <source>
        <dbReference type="PROSITE-ProRule" id="PRU00339"/>
    </source>
</evidence>
<gene>
    <name evidence="5" type="ORF">GCM10022393_21390</name>
</gene>
<dbReference type="SMART" id="SM00028">
    <property type="entry name" value="TPR"/>
    <property type="match status" value="3"/>
</dbReference>
<accession>A0ABP6UIR6</accession>
<sequence>MPKSNVMEFGNFKKLIITFSFLLIGNGLLCAQEKTKTTQFLYTQLDYFLENPSTTGLLRLSKIISTKEDQLLTSSDQLAWIIVNVNIGYYQNQYGNTVTAVRYYEKAWKTYNESKSTDYEIIENCLQPLGDLYIKIGDLQKAENTITNYLFMVEKSSNTPKIIAALIDLSIAYNNKGNYEKAIKILEKAETLDRRNVNVFTNLATNYLDTGNYSTARIYAQKVLSLDLSQVNAHQILAAAALESNDLKSAKEYALQAKFQMLKDTKTSARDFSKWQLGYIDILLAKSEFNEASHNLQELYTALIPDYDRKDELPKTEKLITDKILLKALDIHAYVYQELNKPLLAIEAFDLSFLVNSKLNSMYPLQDTKILQHTQNRNRSERYIALLYSLYEKTNDTIYLAKALEATEVSKAPFFNEFLISEQLLSQYKNDSLVNKRNKLSNELSIYDTFILKEKQKGNQAAIEQIQQWIEEYNAKSIELKELNEELAQRYPDFLGEKEKISVEALQEKLNDDRLTLIEYFYGTENIYQFIVTGDSITLNRIKDIDQFRNITQNYIHYFDDASMITDNINGFSTSSFNCYKSLQIPKAKKIIIIPDGSLNFIPFESLLTRKTNTLNFEKMPFLIQKSEISYDISATKYLRSESTNNTEDSILGLFPVDENNTSKLSFSLEEVKIVQQQFKGLFLEKEQATYANFLKEAENYGIIHFSTHADAGDFSRPGSIRFSDQEVLINQLYGLQLDSELAVLTDCDTGIGKPAKGEGPLSIGRGFQYAGIPNILFSLWKVNNKTTSHLLSDFYKNLKKSNSNNHALHTAKLKYLTSTTISNAQKSPYYWATFVYYGSYQPPVETSYFWIIVAGVFLLIIVLLFVIRQKRK</sequence>
<organism evidence="5 6">
    <name type="scientific">Aquimarina addita</name>
    <dbReference type="NCBI Taxonomy" id="870485"/>
    <lineage>
        <taxon>Bacteria</taxon>
        <taxon>Pseudomonadati</taxon>
        <taxon>Bacteroidota</taxon>
        <taxon>Flavobacteriia</taxon>
        <taxon>Flavobacteriales</taxon>
        <taxon>Flavobacteriaceae</taxon>
        <taxon>Aquimarina</taxon>
    </lineage>
</organism>
<dbReference type="Pfam" id="PF13181">
    <property type="entry name" value="TPR_8"/>
    <property type="match status" value="2"/>
</dbReference>
<keyword evidence="3" id="KW-0812">Transmembrane</keyword>
<proteinExistence type="predicted"/>
<feature type="domain" description="CHAT" evidence="4">
    <location>
        <begin position="586"/>
        <end position="840"/>
    </location>
</feature>
<protein>
    <recommendedName>
        <fullName evidence="4">CHAT domain-containing protein</fullName>
    </recommendedName>
</protein>
<keyword evidence="3" id="KW-1133">Transmembrane helix</keyword>
<feature type="repeat" description="TPR" evidence="1">
    <location>
        <begin position="163"/>
        <end position="196"/>
    </location>
</feature>
<evidence type="ECO:0000313" key="6">
    <source>
        <dbReference type="Proteomes" id="UP001500459"/>
    </source>
</evidence>
<name>A0ABP6UIR6_9FLAO</name>
<keyword evidence="2" id="KW-0175">Coiled coil</keyword>
<feature type="coiled-coil region" evidence="2">
    <location>
        <begin position="452"/>
        <end position="490"/>
    </location>
</feature>
<dbReference type="InterPro" id="IPR011990">
    <property type="entry name" value="TPR-like_helical_dom_sf"/>
</dbReference>
<dbReference type="SUPFAM" id="SSF48452">
    <property type="entry name" value="TPR-like"/>
    <property type="match status" value="1"/>
</dbReference>
<dbReference type="InterPro" id="IPR024983">
    <property type="entry name" value="CHAT_dom"/>
</dbReference>
<evidence type="ECO:0000259" key="4">
    <source>
        <dbReference type="Pfam" id="PF12770"/>
    </source>
</evidence>
<dbReference type="PANTHER" id="PTHR10098">
    <property type="entry name" value="RAPSYN-RELATED"/>
    <property type="match status" value="1"/>
</dbReference>
<dbReference type="Proteomes" id="UP001500459">
    <property type="component" value="Unassembled WGS sequence"/>
</dbReference>
<dbReference type="Gene3D" id="1.25.40.10">
    <property type="entry name" value="Tetratricopeptide repeat domain"/>
    <property type="match status" value="1"/>
</dbReference>
<keyword evidence="1" id="KW-0802">TPR repeat</keyword>